<evidence type="ECO:0000313" key="2">
    <source>
        <dbReference type="Proteomes" id="UP000318384"/>
    </source>
</evidence>
<dbReference type="EMBL" id="CP037422">
    <property type="protein sequence ID" value="QDU07771.1"/>
    <property type="molecule type" value="Genomic_DNA"/>
</dbReference>
<proteinExistence type="predicted"/>
<evidence type="ECO:0000313" key="1">
    <source>
        <dbReference type="EMBL" id="QDU07771.1"/>
    </source>
</evidence>
<dbReference type="RefSeq" id="WP_145171965.1">
    <property type="nucleotide sequence ID" value="NZ_CP037422.1"/>
</dbReference>
<dbReference type="Proteomes" id="UP000318384">
    <property type="component" value="Chromosome"/>
</dbReference>
<sequence>MNNGSDIWFLTPFPSQIERFMETIVKLANGREFEQQKQIVTTIRVFPHQESRPLGPAAN</sequence>
<keyword evidence="2" id="KW-1185">Reference proteome</keyword>
<gene>
    <name evidence="1" type="ORF">V202x_11320</name>
</gene>
<name>A0A517WR95_9PLAN</name>
<reference evidence="1 2" key="1">
    <citation type="submission" date="2019-03" db="EMBL/GenBank/DDBJ databases">
        <title>Deep-cultivation of Planctomycetes and their phenomic and genomic characterization uncovers novel biology.</title>
        <authorList>
            <person name="Wiegand S."/>
            <person name="Jogler M."/>
            <person name="Boedeker C."/>
            <person name="Pinto D."/>
            <person name="Vollmers J."/>
            <person name="Rivas-Marin E."/>
            <person name="Kohn T."/>
            <person name="Peeters S.H."/>
            <person name="Heuer A."/>
            <person name="Rast P."/>
            <person name="Oberbeckmann S."/>
            <person name="Bunk B."/>
            <person name="Jeske O."/>
            <person name="Meyerdierks A."/>
            <person name="Storesund J.E."/>
            <person name="Kallscheuer N."/>
            <person name="Luecker S."/>
            <person name="Lage O.M."/>
            <person name="Pohl T."/>
            <person name="Merkel B.J."/>
            <person name="Hornburger P."/>
            <person name="Mueller R.-W."/>
            <person name="Bruemmer F."/>
            <person name="Labrenz M."/>
            <person name="Spormann A.M."/>
            <person name="Op den Camp H."/>
            <person name="Overmann J."/>
            <person name="Amann R."/>
            <person name="Jetten M.S.M."/>
            <person name="Mascher T."/>
            <person name="Medema M.H."/>
            <person name="Devos D.P."/>
            <person name="Kaster A.-K."/>
            <person name="Ovreas L."/>
            <person name="Rohde M."/>
            <person name="Galperin M.Y."/>
            <person name="Jogler C."/>
        </authorList>
    </citation>
    <scope>NUCLEOTIDE SEQUENCE [LARGE SCALE GENOMIC DNA]</scope>
    <source>
        <strain evidence="1 2">V202</strain>
    </source>
</reference>
<dbReference type="AlphaFoldDB" id="A0A517WR95"/>
<accession>A0A517WR95</accession>
<organism evidence="1 2">
    <name type="scientific">Gimesia aquarii</name>
    <dbReference type="NCBI Taxonomy" id="2527964"/>
    <lineage>
        <taxon>Bacteria</taxon>
        <taxon>Pseudomonadati</taxon>
        <taxon>Planctomycetota</taxon>
        <taxon>Planctomycetia</taxon>
        <taxon>Planctomycetales</taxon>
        <taxon>Planctomycetaceae</taxon>
        <taxon>Gimesia</taxon>
    </lineage>
</organism>
<protein>
    <submittedName>
        <fullName evidence="1">Uncharacterized protein</fullName>
    </submittedName>
</protein>